<keyword evidence="6" id="KW-0975">Bacterial flagellum</keyword>
<organism evidence="9 10">
    <name type="scientific">Methylobacterium marchantiae</name>
    <dbReference type="NCBI Taxonomy" id="600331"/>
    <lineage>
        <taxon>Bacteria</taxon>
        <taxon>Pseudomonadati</taxon>
        <taxon>Pseudomonadota</taxon>
        <taxon>Alphaproteobacteria</taxon>
        <taxon>Hyphomicrobiales</taxon>
        <taxon>Methylobacteriaceae</taxon>
        <taxon>Methylobacterium</taxon>
    </lineage>
</organism>
<sequence length="625" mass="63234">MSFTALSTAAAGLKTTQAAIGVVSQNIANVGTAGYVKRTLDTVAQGVGNSGVAIGTIGRILDDAALKQLRLETSGSSYTSMMADVRTQLDKLYGTPGTTTALDGVMNDFTLALQTLAADPTSAPARSTVVSAASNLASKIGTIADGVQSLRTATENQLSNDTTTASGLLSSIAALNTKIAATNDDSAKADLLDQRDQTINSLSGYLDVQTSPQRDGTVTVITASGVTLVDRGAAASLSFDGRGTLTPDSTYSTDPAKRGVGTITATTPGGAKIDLVASNAIRSGSLAAGIELRDTVLPQAQRQLDDLAAGLSRSLSDKSAMGTAASTSVGDGFDIDLTGLSAGNAIRISLKDASGTQRNLILMPSNKSPAATVNPADTSDPSATIVPITVTSDPTSISTAIANALGSTFAVTAQTGIGAGGVRILAKTGSGAPAIQGISASVTQSGSPTDVQNGQTQIPLFIDSNGKGSLYTGSFDGGSQLTGFAQRITVNPTVVAKTDTLVKSSTSTQTSDATRPQYFYDALTSASRTFSAASGIGGISAPYTSSVQDFTQRIIDAQGAAAATAQNLDEGQGIALATAQSRFASSSGVSIDEEMSKLVELQTAYSANARVLTAARDMMDTLLRI</sequence>
<dbReference type="SUPFAM" id="SSF64518">
    <property type="entry name" value="Phase 1 flagellin"/>
    <property type="match status" value="1"/>
</dbReference>
<keyword evidence="9" id="KW-0969">Cilium</keyword>
<evidence type="ECO:0000256" key="4">
    <source>
        <dbReference type="ARBA" id="ARBA00016244"/>
    </source>
</evidence>
<evidence type="ECO:0000259" key="8">
    <source>
        <dbReference type="Pfam" id="PF22638"/>
    </source>
</evidence>
<evidence type="ECO:0000256" key="5">
    <source>
        <dbReference type="ARBA" id="ARBA00022525"/>
    </source>
</evidence>
<name>A0ABW3X130_9HYPH</name>
<dbReference type="InterPro" id="IPR010930">
    <property type="entry name" value="Flg_bb/hook_C_dom"/>
</dbReference>
<evidence type="ECO:0000313" key="10">
    <source>
        <dbReference type="Proteomes" id="UP001597176"/>
    </source>
</evidence>
<reference evidence="10" key="1">
    <citation type="journal article" date="2019" name="Int. J. Syst. Evol. Microbiol.">
        <title>The Global Catalogue of Microorganisms (GCM) 10K type strain sequencing project: providing services to taxonomists for standard genome sequencing and annotation.</title>
        <authorList>
            <consortium name="The Broad Institute Genomics Platform"/>
            <consortium name="The Broad Institute Genome Sequencing Center for Infectious Disease"/>
            <person name="Wu L."/>
            <person name="Ma J."/>
        </authorList>
    </citation>
    <scope>NUCLEOTIDE SEQUENCE [LARGE SCALE GENOMIC DNA]</scope>
    <source>
        <strain evidence="10">CCUG 56108</strain>
    </source>
</reference>
<dbReference type="PANTHER" id="PTHR30033:SF1">
    <property type="entry name" value="FLAGELLAR HOOK-ASSOCIATED PROTEIN 1"/>
    <property type="match status" value="1"/>
</dbReference>
<dbReference type="EMBL" id="JBHTND010000027">
    <property type="protein sequence ID" value="MFD1303322.1"/>
    <property type="molecule type" value="Genomic_DNA"/>
</dbReference>
<keyword evidence="9" id="KW-0966">Cell projection</keyword>
<evidence type="ECO:0000259" key="7">
    <source>
        <dbReference type="Pfam" id="PF06429"/>
    </source>
</evidence>
<evidence type="ECO:0000313" key="9">
    <source>
        <dbReference type="EMBL" id="MFD1303322.1"/>
    </source>
</evidence>
<evidence type="ECO:0000256" key="1">
    <source>
        <dbReference type="ARBA" id="ARBA00004365"/>
    </source>
</evidence>
<dbReference type="InterPro" id="IPR053927">
    <property type="entry name" value="FlgK_helical"/>
</dbReference>
<dbReference type="RefSeq" id="WP_238208874.1">
    <property type="nucleotide sequence ID" value="NZ_JBHTND010000027.1"/>
</dbReference>
<comment type="subcellular location">
    <subcellularLocation>
        <location evidence="1">Bacterial flagellum</location>
    </subcellularLocation>
    <subcellularLocation>
        <location evidence="2">Secreted</location>
    </subcellularLocation>
</comment>
<evidence type="ECO:0000256" key="2">
    <source>
        <dbReference type="ARBA" id="ARBA00004613"/>
    </source>
</evidence>
<comment type="caution">
    <text evidence="9">The sequence shown here is derived from an EMBL/GenBank/DDBJ whole genome shotgun (WGS) entry which is preliminary data.</text>
</comment>
<protein>
    <recommendedName>
        <fullName evidence="4">Flagellar hook-associated protein 1</fullName>
    </recommendedName>
</protein>
<feature type="domain" description="Flagellar hook-associated protein FlgK helical" evidence="8">
    <location>
        <begin position="87"/>
        <end position="330"/>
    </location>
</feature>
<dbReference type="InterPro" id="IPR002371">
    <property type="entry name" value="FlgK"/>
</dbReference>
<dbReference type="Pfam" id="PF22638">
    <property type="entry name" value="FlgK_D1"/>
    <property type="match status" value="1"/>
</dbReference>
<proteinExistence type="inferred from homology"/>
<evidence type="ECO:0000256" key="3">
    <source>
        <dbReference type="ARBA" id="ARBA00009677"/>
    </source>
</evidence>
<keyword evidence="5" id="KW-0964">Secreted</keyword>
<keyword evidence="10" id="KW-1185">Reference proteome</keyword>
<keyword evidence="9" id="KW-0282">Flagellum</keyword>
<comment type="similarity">
    <text evidence="3">Belongs to the flagella basal body rod proteins family.</text>
</comment>
<dbReference type="PANTHER" id="PTHR30033">
    <property type="entry name" value="FLAGELLAR HOOK-ASSOCIATED PROTEIN 1"/>
    <property type="match status" value="1"/>
</dbReference>
<accession>A0ABW3X130</accession>
<dbReference type="Pfam" id="PF06429">
    <property type="entry name" value="Flg_bbr_C"/>
    <property type="match status" value="1"/>
</dbReference>
<dbReference type="PRINTS" id="PR01005">
    <property type="entry name" value="FLGHOOKAP1"/>
</dbReference>
<feature type="domain" description="Flagellar basal-body/hook protein C-terminal" evidence="7">
    <location>
        <begin position="581"/>
        <end position="625"/>
    </location>
</feature>
<dbReference type="NCBIfam" id="TIGR02492">
    <property type="entry name" value="flgK_ends"/>
    <property type="match status" value="1"/>
</dbReference>
<gene>
    <name evidence="9" type="primary">flgK</name>
    <name evidence="9" type="ORF">ACFQ4G_17255</name>
</gene>
<evidence type="ECO:0000256" key="6">
    <source>
        <dbReference type="ARBA" id="ARBA00023143"/>
    </source>
</evidence>
<dbReference type="Proteomes" id="UP001597176">
    <property type="component" value="Unassembled WGS sequence"/>
</dbReference>